<evidence type="ECO:0000313" key="2">
    <source>
        <dbReference type="EMBL" id="KAG2226317.1"/>
    </source>
</evidence>
<dbReference type="EMBL" id="JAEPRB010000018">
    <property type="protein sequence ID" value="KAG2226317.1"/>
    <property type="molecule type" value="Genomic_DNA"/>
</dbReference>
<comment type="caution">
    <text evidence="2">The sequence shown here is derived from an EMBL/GenBank/DDBJ whole genome shotgun (WGS) entry which is preliminary data.</text>
</comment>
<keyword evidence="3" id="KW-1185">Reference proteome</keyword>
<feature type="transmembrane region" description="Helical" evidence="1">
    <location>
        <begin position="69"/>
        <end position="88"/>
    </location>
</feature>
<evidence type="ECO:0000313" key="3">
    <source>
        <dbReference type="Proteomes" id="UP000646827"/>
    </source>
</evidence>
<feature type="transmembrane region" description="Helical" evidence="1">
    <location>
        <begin position="149"/>
        <end position="169"/>
    </location>
</feature>
<keyword evidence="1" id="KW-0472">Membrane</keyword>
<proteinExistence type="predicted"/>
<dbReference type="AlphaFoldDB" id="A0A8H7SDP5"/>
<feature type="transmembrane region" description="Helical" evidence="1">
    <location>
        <begin position="181"/>
        <end position="199"/>
    </location>
</feature>
<feature type="transmembrane region" description="Helical" evidence="1">
    <location>
        <begin position="233"/>
        <end position="251"/>
    </location>
</feature>
<protein>
    <submittedName>
        <fullName evidence="2">Uncharacterized protein</fullName>
    </submittedName>
</protein>
<dbReference type="Proteomes" id="UP000646827">
    <property type="component" value="Unassembled WGS sequence"/>
</dbReference>
<evidence type="ECO:0000256" key="1">
    <source>
        <dbReference type="SAM" id="Phobius"/>
    </source>
</evidence>
<keyword evidence="1" id="KW-1133">Transmembrane helix</keyword>
<feature type="transmembrane region" description="Helical" evidence="1">
    <location>
        <begin position="100"/>
        <end position="129"/>
    </location>
</feature>
<feature type="transmembrane region" description="Helical" evidence="1">
    <location>
        <begin position="315"/>
        <end position="338"/>
    </location>
</feature>
<keyword evidence="1" id="KW-0812">Transmembrane</keyword>
<accession>A0A8H7SDP5</accession>
<sequence length="354" mass="39145">MVKKLILSILVGLPVAGLTLRYFTSLPYGNDLNALCPSYKGTDLTGIEEMDMLLCKVINIFSHALNDPVGYLISWLLLGLFASVLGIWCVEGSRVKANTLLGAIALWGMAANLFTVSVIMFVAWIPMYYYCYGDNNSDILKYSIQPARATAILVAILTGFILPSLSMLLGGDAFSPTQTHLIFLWQFAPLLVVPIYLFSTSTFACMEEPMESRLSDQAKVKRRVADQKSGVETVHLVLAALNAVVYYVIMFRATGMGVMNKESLRDILTLHGDKFIALSIEQTGYINSTNFFFIDLIVCWAGCAFWSLLENGWKGFIVLIIGTLFTGPGGGVSLYAAYRESYVQDNHRLVIKNE</sequence>
<feature type="transmembrane region" description="Helical" evidence="1">
    <location>
        <begin position="291"/>
        <end position="309"/>
    </location>
</feature>
<gene>
    <name evidence="2" type="ORF">INT45_005989</name>
</gene>
<name>A0A8H7SDP5_9FUNG</name>
<organism evidence="2 3">
    <name type="scientific">Circinella minor</name>
    <dbReference type="NCBI Taxonomy" id="1195481"/>
    <lineage>
        <taxon>Eukaryota</taxon>
        <taxon>Fungi</taxon>
        <taxon>Fungi incertae sedis</taxon>
        <taxon>Mucoromycota</taxon>
        <taxon>Mucoromycotina</taxon>
        <taxon>Mucoromycetes</taxon>
        <taxon>Mucorales</taxon>
        <taxon>Lichtheimiaceae</taxon>
        <taxon>Circinella</taxon>
    </lineage>
</organism>
<dbReference type="OrthoDB" id="2281895at2759"/>
<reference evidence="2 3" key="1">
    <citation type="submission" date="2020-12" db="EMBL/GenBank/DDBJ databases">
        <title>Metabolic potential, ecology and presence of endohyphal bacteria is reflected in genomic diversity of Mucoromycotina.</title>
        <authorList>
            <person name="Muszewska A."/>
            <person name="Okrasinska A."/>
            <person name="Steczkiewicz K."/>
            <person name="Drgas O."/>
            <person name="Orlowska M."/>
            <person name="Perlinska-Lenart U."/>
            <person name="Aleksandrzak-Piekarczyk T."/>
            <person name="Szatraj K."/>
            <person name="Zielenkiewicz U."/>
            <person name="Pilsyk S."/>
            <person name="Malc E."/>
            <person name="Mieczkowski P."/>
            <person name="Kruszewska J.S."/>
            <person name="Biernat P."/>
            <person name="Pawlowska J."/>
        </authorList>
    </citation>
    <scope>NUCLEOTIDE SEQUENCE [LARGE SCALE GENOMIC DNA]</scope>
    <source>
        <strain evidence="2 3">CBS 142.35</strain>
    </source>
</reference>